<evidence type="ECO:0000313" key="9">
    <source>
        <dbReference type="Proteomes" id="UP000036959"/>
    </source>
</evidence>
<dbReference type="InterPro" id="IPR029063">
    <property type="entry name" value="SAM-dependent_MTases_sf"/>
</dbReference>
<dbReference type="GO" id="GO:0006304">
    <property type="term" value="P:DNA modification"/>
    <property type="evidence" value="ECO:0007669"/>
    <property type="project" value="InterPro"/>
</dbReference>
<sequence>MRDRFRAGLSRAIRCAWRDAQLLLDDADSCAFVAIELNDSRALADIARRLHRVFAGPLVVIFRAGTHLSFAFVLRASQLDDDPHALEKVTMLRDVDIADPHIGHLDVIASLVRKTGVPSIDVERLSKRFYRDIANWYGWALQQFDLEHDEKHRATALIRLLTRMVFCRFLKEQGLLPAGPFHEREWRESLDLPFETSEASDSFPDHLFFEPERGLLRILDAYKFTLIENTPVEEEMALDPELLGKVFENLLASYNNETRITARKQTGSFYTPRPIVDYMADASLKLYLADALKACGSNERDIDAGLDTLFAYTERVHPFSDREVAALLDAIRRCRILDPACGSGAFPMGVLHKLVHVLRKLDPHGDDYHHKRHLIENCLYGVDIQPLAIQISKLRMMISLLADDRALSVTDTKFTTANALIDCDESFKEGFDIVIGNPPYYKENDDKRRFDGLRDLPCYQGKMDVWYLFADAGLDMLKPRGVLSFIATNNWTTNAGASKLLNRILRDAAIVDFEHHRIFEDASIQTMIMTLRKDASSATYRATVAKAADDFTKQDMSTLKRFHVDIDRVASMDKPLSFNPAERTSILDLIAEAGNFRLLKSEIAQGIVPNPDRVNARNIETIGAKNARARGIAVGDGVFVLNERECASIDRAEQGHLKPLYEPVHIGRYVLKPTNLKIIYAKKGAFDATRAVDRRAPEPVQRDHGKPARKPQRTTCGSSFALAA</sequence>
<dbReference type="Proteomes" id="UP000036959">
    <property type="component" value="Unassembled WGS sequence"/>
</dbReference>
<dbReference type="Pfam" id="PF07669">
    <property type="entry name" value="Eco57I"/>
    <property type="match status" value="1"/>
</dbReference>
<evidence type="ECO:0000313" key="8">
    <source>
        <dbReference type="EMBL" id="KND61286.1"/>
    </source>
</evidence>
<dbReference type="PRINTS" id="PR00507">
    <property type="entry name" value="N12N6MTFRASE"/>
</dbReference>
<gene>
    <name evidence="8" type="ORF">BVER_04153</name>
</gene>
<evidence type="ECO:0000256" key="5">
    <source>
        <dbReference type="ARBA" id="ARBA00047942"/>
    </source>
</evidence>
<dbReference type="EC" id="2.1.1.72" evidence="1"/>
<dbReference type="InterPro" id="IPR002052">
    <property type="entry name" value="DNA_methylase_N6_adenine_CS"/>
</dbReference>
<dbReference type="OrthoDB" id="9784823at2"/>
<keyword evidence="3" id="KW-0808">Transferase</keyword>
<keyword evidence="2" id="KW-0489">Methyltransferase</keyword>
<dbReference type="GO" id="GO:0009007">
    <property type="term" value="F:site-specific DNA-methyltransferase (adenine-specific) activity"/>
    <property type="evidence" value="ECO:0007669"/>
    <property type="project" value="UniProtKB-EC"/>
</dbReference>
<keyword evidence="4" id="KW-0949">S-adenosyl-L-methionine</keyword>
<dbReference type="PANTHER" id="PTHR33841:SF1">
    <property type="entry name" value="DNA METHYLTRANSFERASE A"/>
    <property type="match status" value="1"/>
</dbReference>
<dbReference type="PATRIC" id="fig|242163.4.peg.3706"/>
<dbReference type="PANTHER" id="PTHR33841">
    <property type="entry name" value="DNA METHYLTRANSFERASE YEEA-RELATED"/>
    <property type="match status" value="1"/>
</dbReference>
<evidence type="ECO:0000256" key="4">
    <source>
        <dbReference type="ARBA" id="ARBA00022691"/>
    </source>
</evidence>
<dbReference type="GO" id="GO:0032259">
    <property type="term" value="P:methylation"/>
    <property type="evidence" value="ECO:0007669"/>
    <property type="project" value="UniProtKB-KW"/>
</dbReference>
<dbReference type="PROSITE" id="PS00092">
    <property type="entry name" value="N6_MTASE"/>
    <property type="match status" value="1"/>
</dbReference>
<dbReference type="InterPro" id="IPR011639">
    <property type="entry name" value="MethylTrfase_TaqI-like_dom"/>
</dbReference>
<dbReference type="GO" id="GO:0003676">
    <property type="term" value="F:nucleic acid binding"/>
    <property type="evidence" value="ECO:0007669"/>
    <property type="project" value="InterPro"/>
</dbReference>
<organism evidence="8 9">
    <name type="scientific">Candidatus Burkholderia verschuerenii</name>
    <dbReference type="NCBI Taxonomy" id="242163"/>
    <lineage>
        <taxon>Bacteria</taxon>
        <taxon>Pseudomonadati</taxon>
        <taxon>Pseudomonadota</taxon>
        <taxon>Betaproteobacteria</taxon>
        <taxon>Burkholderiales</taxon>
        <taxon>Burkholderiaceae</taxon>
        <taxon>Burkholderia</taxon>
    </lineage>
</organism>
<dbReference type="EMBL" id="LFJJ01000026">
    <property type="protein sequence ID" value="KND61286.1"/>
    <property type="molecule type" value="Genomic_DNA"/>
</dbReference>
<feature type="region of interest" description="Disordered" evidence="6">
    <location>
        <begin position="691"/>
        <end position="724"/>
    </location>
</feature>
<feature type="compositionally biased region" description="Basic and acidic residues" evidence="6">
    <location>
        <begin position="691"/>
        <end position="706"/>
    </location>
</feature>
<reference evidence="9" key="1">
    <citation type="submission" date="2015-06" db="EMBL/GenBank/DDBJ databases">
        <title>Comparative genomics of Burkholderia leaf nodule symbionts.</title>
        <authorList>
            <person name="Carlier A."/>
            <person name="Eberl L."/>
            <person name="Pinto-Carbo M."/>
        </authorList>
    </citation>
    <scope>NUCLEOTIDE SEQUENCE [LARGE SCALE GENOMIC DNA]</scope>
    <source>
        <strain evidence="9">UZHbot4</strain>
    </source>
</reference>
<evidence type="ECO:0000259" key="7">
    <source>
        <dbReference type="Pfam" id="PF07669"/>
    </source>
</evidence>
<dbReference type="AlphaFoldDB" id="A0A0L0MG52"/>
<name>A0A0L0MG52_9BURK</name>
<evidence type="ECO:0000256" key="2">
    <source>
        <dbReference type="ARBA" id="ARBA00022603"/>
    </source>
</evidence>
<accession>A0A0L0MG52</accession>
<dbReference type="SUPFAM" id="SSF53335">
    <property type="entry name" value="S-adenosyl-L-methionine-dependent methyltransferases"/>
    <property type="match status" value="1"/>
</dbReference>
<evidence type="ECO:0000256" key="6">
    <source>
        <dbReference type="SAM" id="MobiDB-lite"/>
    </source>
</evidence>
<dbReference type="InterPro" id="IPR050953">
    <property type="entry name" value="N4_N6_ade-DNA_methylase"/>
</dbReference>
<comment type="catalytic activity">
    <reaction evidence="5">
        <text>a 2'-deoxyadenosine in DNA + S-adenosyl-L-methionine = an N(6)-methyl-2'-deoxyadenosine in DNA + S-adenosyl-L-homocysteine + H(+)</text>
        <dbReference type="Rhea" id="RHEA:15197"/>
        <dbReference type="Rhea" id="RHEA-COMP:12418"/>
        <dbReference type="Rhea" id="RHEA-COMP:12419"/>
        <dbReference type="ChEBI" id="CHEBI:15378"/>
        <dbReference type="ChEBI" id="CHEBI:57856"/>
        <dbReference type="ChEBI" id="CHEBI:59789"/>
        <dbReference type="ChEBI" id="CHEBI:90615"/>
        <dbReference type="ChEBI" id="CHEBI:90616"/>
        <dbReference type="EC" id="2.1.1.72"/>
    </reaction>
</comment>
<dbReference type="RefSeq" id="WP_083452081.1">
    <property type="nucleotide sequence ID" value="NZ_LFJJ01000026.1"/>
</dbReference>
<keyword evidence="9" id="KW-1185">Reference proteome</keyword>
<evidence type="ECO:0000256" key="1">
    <source>
        <dbReference type="ARBA" id="ARBA00011900"/>
    </source>
</evidence>
<feature type="domain" description="Type II methyltransferase M.TaqI-like" evidence="7">
    <location>
        <begin position="377"/>
        <end position="519"/>
    </location>
</feature>
<proteinExistence type="predicted"/>
<comment type="caution">
    <text evidence="8">The sequence shown here is derived from an EMBL/GenBank/DDBJ whole genome shotgun (WGS) entry which is preliminary data.</text>
</comment>
<evidence type="ECO:0000256" key="3">
    <source>
        <dbReference type="ARBA" id="ARBA00022679"/>
    </source>
</evidence>
<protein>
    <recommendedName>
        <fullName evidence="1">site-specific DNA-methyltransferase (adenine-specific)</fullName>
        <ecNumber evidence="1">2.1.1.72</ecNumber>
    </recommendedName>
</protein>
<dbReference type="Gene3D" id="3.40.50.150">
    <property type="entry name" value="Vaccinia Virus protein VP39"/>
    <property type="match status" value="1"/>
</dbReference>